<name>A0A418MF62_9BACT</name>
<evidence type="ECO:0000313" key="2">
    <source>
        <dbReference type="EMBL" id="RIV25442.1"/>
    </source>
</evidence>
<evidence type="ECO:0000259" key="1">
    <source>
        <dbReference type="Pfam" id="PF04965"/>
    </source>
</evidence>
<organism evidence="2 3">
    <name type="scientific">Fibrisoma montanum</name>
    <dbReference type="NCBI Taxonomy" id="2305895"/>
    <lineage>
        <taxon>Bacteria</taxon>
        <taxon>Pseudomonadati</taxon>
        <taxon>Bacteroidota</taxon>
        <taxon>Cytophagia</taxon>
        <taxon>Cytophagales</taxon>
        <taxon>Spirosomataceae</taxon>
        <taxon>Fibrisoma</taxon>
    </lineage>
</organism>
<keyword evidence="3" id="KW-1185">Reference proteome</keyword>
<sequence>MPEDYYALPLRCDLLIQGPAAHQPVNARELYGSLDDSIHAHIYLLVTTPFRGVRFDTEYGCEIWEGDFSSTNESNDTRWTDQIQSSVLRAIKTYEPRLERIEVIAEFDRDGSSDAHKRLVVSVTAEIKKSNHRVFRFQRNILIAPYASRN</sequence>
<dbReference type="InterPro" id="IPR007048">
    <property type="entry name" value="IraD/Gp25-like"/>
</dbReference>
<dbReference type="SUPFAM" id="SSF160719">
    <property type="entry name" value="gpW/gp25-like"/>
    <property type="match status" value="1"/>
</dbReference>
<feature type="domain" description="IraD/Gp25-like" evidence="1">
    <location>
        <begin position="33"/>
        <end position="131"/>
    </location>
</feature>
<proteinExistence type="predicted"/>
<evidence type="ECO:0000313" key="3">
    <source>
        <dbReference type="Proteomes" id="UP000283523"/>
    </source>
</evidence>
<protein>
    <recommendedName>
        <fullName evidence="1">IraD/Gp25-like domain-containing protein</fullName>
    </recommendedName>
</protein>
<dbReference type="EMBL" id="QXED01000002">
    <property type="protein sequence ID" value="RIV25442.1"/>
    <property type="molecule type" value="Genomic_DNA"/>
</dbReference>
<dbReference type="AlphaFoldDB" id="A0A418MF62"/>
<dbReference type="OrthoDB" id="1161413at2"/>
<dbReference type="RefSeq" id="WP_119667324.1">
    <property type="nucleotide sequence ID" value="NZ_QXED01000002.1"/>
</dbReference>
<reference evidence="2 3" key="1">
    <citation type="submission" date="2018-08" db="EMBL/GenBank/DDBJ databases">
        <title>Fibrisoma montanum sp. nov., isolated from Danxia mountain soil.</title>
        <authorList>
            <person name="Huang Y."/>
        </authorList>
    </citation>
    <scope>NUCLEOTIDE SEQUENCE [LARGE SCALE GENOMIC DNA]</scope>
    <source>
        <strain evidence="2 3">HYT19</strain>
    </source>
</reference>
<accession>A0A418MF62</accession>
<dbReference type="Pfam" id="PF04965">
    <property type="entry name" value="GPW_gp25"/>
    <property type="match status" value="1"/>
</dbReference>
<dbReference type="Gene3D" id="3.10.450.40">
    <property type="match status" value="1"/>
</dbReference>
<dbReference type="Proteomes" id="UP000283523">
    <property type="component" value="Unassembled WGS sequence"/>
</dbReference>
<gene>
    <name evidence="2" type="ORF">DYU11_09085</name>
</gene>
<comment type="caution">
    <text evidence="2">The sequence shown here is derived from an EMBL/GenBank/DDBJ whole genome shotgun (WGS) entry which is preliminary data.</text>
</comment>